<dbReference type="GO" id="GO:0005802">
    <property type="term" value="C:trans-Golgi network"/>
    <property type="evidence" value="ECO:0007669"/>
    <property type="project" value="TreeGrafter"/>
</dbReference>
<dbReference type="PANTHER" id="PTHR12817">
    <property type="entry name" value="TRAFFICKING PROTEIN PARTICLE COMPLEX SUBUNIT 6B"/>
    <property type="match status" value="1"/>
</dbReference>
<dbReference type="GO" id="GO:0030008">
    <property type="term" value="C:TRAPP complex"/>
    <property type="evidence" value="ECO:0007669"/>
    <property type="project" value="TreeGrafter"/>
</dbReference>
<dbReference type="EMBL" id="ML210156">
    <property type="protein sequence ID" value="TFK28418.1"/>
    <property type="molecule type" value="Genomic_DNA"/>
</dbReference>
<sequence>MASRASTSSAIPTTLASLADPPTKQIDGTAYEYFLIEMVATLRESAAFATARTKEVEKEMAEAGLVPVPTPTTVKKESIAGARDSTTSLQLSRPKSTIVDEEEEPLRARLENIGIHVGGNFSERLCVSRPPFNDTLDAIKFVCKDVWNSMFNKQIDNLRTNHRGVYVLQDNTFKPIQRVSSHLGRADAVKKAKIYSVLAAGIIQGTLSRLGYPPSSVTPEISSLPNCTFQVRMAKS</sequence>
<name>A0A5C3L6Q4_COPMA</name>
<dbReference type="Gene3D" id="3.30.1380.20">
    <property type="entry name" value="Trafficking protein particle complex subunit 3"/>
    <property type="match status" value="1"/>
</dbReference>
<keyword evidence="3" id="KW-1185">Reference proteome</keyword>
<accession>A0A5C3L6Q4</accession>
<evidence type="ECO:0000313" key="2">
    <source>
        <dbReference type="EMBL" id="TFK28418.1"/>
    </source>
</evidence>
<reference evidence="2 3" key="1">
    <citation type="journal article" date="2019" name="Nat. Ecol. Evol.">
        <title>Megaphylogeny resolves global patterns of mushroom evolution.</title>
        <authorList>
            <person name="Varga T."/>
            <person name="Krizsan K."/>
            <person name="Foldi C."/>
            <person name="Dima B."/>
            <person name="Sanchez-Garcia M."/>
            <person name="Sanchez-Ramirez S."/>
            <person name="Szollosi G.J."/>
            <person name="Szarkandi J.G."/>
            <person name="Papp V."/>
            <person name="Albert L."/>
            <person name="Andreopoulos W."/>
            <person name="Angelini C."/>
            <person name="Antonin V."/>
            <person name="Barry K.W."/>
            <person name="Bougher N.L."/>
            <person name="Buchanan P."/>
            <person name="Buyck B."/>
            <person name="Bense V."/>
            <person name="Catcheside P."/>
            <person name="Chovatia M."/>
            <person name="Cooper J."/>
            <person name="Damon W."/>
            <person name="Desjardin D."/>
            <person name="Finy P."/>
            <person name="Geml J."/>
            <person name="Haridas S."/>
            <person name="Hughes K."/>
            <person name="Justo A."/>
            <person name="Karasinski D."/>
            <person name="Kautmanova I."/>
            <person name="Kiss B."/>
            <person name="Kocsube S."/>
            <person name="Kotiranta H."/>
            <person name="LaButti K.M."/>
            <person name="Lechner B.E."/>
            <person name="Liimatainen K."/>
            <person name="Lipzen A."/>
            <person name="Lukacs Z."/>
            <person name="Mihaltcheva S."/>
            <person name="Morgado L.N."/>
            <person name="Niskanen T."/>
            <person name="Noordeloos M.E."/>
            <person name="Ohm R.A."/>
            <person name="Ortiz-Santana B."/>
            <person name="Ovrebo C."/>
            <person name="Racz N."/>
            <person name="Riley R."/>
            <person name="Savchenko A."/>
            <person name="Shiryaev A."/>
            <person name="Soop K."/>
            <person name="Spirin V."/>
            <person name="Szebenyi C."/>
            <person name="Tomsovsky M."/>
            <person name="Tulloss R.E."/>
            <person name="Uehling J."/>
            <person name="Grigoriev I.V."/>
            <person name="Vagvolgyi C."/>
            <person name="Papp T."/>
            <person name="Martin F.M."/>
            <person name="Miettinen O."/>
            <person name="Hibbett D.S."/>
            <person name="Nagy L.G."/>
        </authorList>
    </citation>
    <scope>NUCLEOTIDE SEQUENCE [LARGE SCALE GENOMIC DNA]</scope>
    <source>
        <strain evidence="2 3">CBS 121175</strain>
    </source>
</reference>
<evidence type="ECO:0000256" key="1">
    <source>
        <dbReference type="ARBA" id="ARBA00006218"/>
    </source>
</evidence>
<dbReference type="CDD" id="cd14944">
    <property type="entry name" value="TRAPPC6A_Trs33"/>
    <property type="match status" value="1"/>
</dbReference>
<dbReference type="Pfam" id="PF04051">
    <property type="entry name" value="TRAPP"/>
    <property type="match status" value="1"/>
</dbReference>
<dbReference type="SUPFAM" id="SSF111126">
    <property type="entry name" value="Ligand-binding domain in the NO signalling and Golgi transport"/>
    <property type="match status" value="1"/>
</dbReference>
<dbReference type="InterPro" id="IPR024096">
    <property type="entry name" value="NO_sig/Golgi_transp_ligand-bd"/>
</dbReference>
<gene>
    <name evidence="2" type="ORF">FA15DRAFT_652862</name>
</gene>
<dbReference type="PANTHER" id="PTHR12817:SF0">
    <property type="entry name" value="GEO08327P1"/>
    <property type="match status" value="1"/>
</dbReference>
<dbReference type="InterPro" id="IPR037992">
    <property type="entry name" value="TRAPPC6/Trs33"/>
</dbReference>
<dbReference type="STRING" id="230819.A0A5C3L6Q4"/>
<evidence type="ECO:0000313" key="3">
    <source>
        <dbReference type="Proteomes" id="UP000307440"/>
    </source>
</evidence>
<dbReference type="GO" id="GO:0006888">
    <property type="term" value="P:endoplasmic reticulum to Golgi vesicle-mediated transport"/>
    <property type="evidence" value="ECO:0007669"/>
    <property type="project" value="TreeGrafter"/>
</dbReference>
<dbReference type="AlphaFoldDB" id="A0A5C3L6Q4"/>
<dbReference type="InterPro" id="IPR007194">
    <property type="entry name" value="TRAPP_component"/>
</dbReference>
<protein>
    <submittedName>
        <fullName evidence="2">TRAPP complex subunit trs33</fullName>
    </submittedName>
</protein>
<dbReference type="OrthoDB" id="941624at2759"/>
<proteinExistence type="inferred from homology"/>
<dbReference type="GO" id="GO:0005801">
    <property type="term" value="C:cis-Golgi network"/>
    <property type="evidence" value="ECO:0007669"/>
    <property type="project" value="TreeGrafter"/>
</dbReference>
<comment type="similarity">
    <text evidence="1">Belongs to the TRAPP small subunits family. BET3 subfamily.</text>
</comment>
<dbReference type="Proteomes" id="UP000307440">
    <property type="component" value="Unassembled WGS sequence"/>
</dbReference>
<organism evidence="2 3">
    <name type="scientific">Coprinopsis marcescibilis</name>
    <name type="common">Agaric fungus</name>
    <name type="synonym">Psathyrella marcescibilis</name>
    <dbReference type="NCBI Taxonomy" id="230819"/>
    <lineage>
        <taxon>Eukaryota</taxon>
        <taxon>Fungi</taxon>
        <taxon>Dikarya</taxon>
        <taxon>Basidiomycota</taxon>
        <taxon>Agaricomycotina</taxon>
        <taxon>Agaricomycetes</taxon>
        <taxon>Agaricomycetidae</taxon>
        <taxon>Agaricales</taxon>
        <taxon>Agaricineae</taxon>
        <taxon>Psathyrellaceae</taxon>
        <taxon>Coprinopsis</taxon>
    </lineage>
</organism>